<accession>A0ABV8UDA4</accession>
<dbReference type="InterPro" id="IPR050767">
    <property type="entry name" value="Sel1_AlgK"/>
</dbReference>
<name>A0ABV8UDA4_9PROT</name>
<keyword evidence="1" id="KW-0732">Signal</keyword>
<dbReference type="Pfam" id="PF08238">
    <property type="entry name" value="Sel1"/>
    <property type="match status" value="2"/>
</dbReference>
<evidence type="ECO:0000256" key="1">
    <source>
        <dbReference type="SAM" id="SignalP"/>
    </source>
</evidence>
<sequence>MTRSAVCRLAMVSMFLLLSGCAGSGFFCKADHDDPKVASLMRDSCAGNRGASMQLGLWFEGHDDYEMAVRYYRVAATPDIGQTFIWVPPAGDVGGYVMPISTGPGTPGNAEAQYRLGLMYRDGRGVKQSVAKARSYFQQAAEQGHADAKAILAANG</sequence>
<dbReference type="PANTHER" id="PTHR11102">
    <property type="entry name" value="SEL-1-LIKE PROTEIN"/>
    <property type="match status" value="1"/>
</dbReference>
<dbReference type="EMBL" id="JBHSCR010000014">
    <property type="protein sequence ID" value="MFC4349130.1"/>
    <property type="molecule type" value="Genomic_DNA"/>
</dbReference>
<organism evidence="2 3">
    <name type="scientific">Kordiimonas lipolytica</name>
    <dbReference type="NCBI Taxonomy" id="1662421"/>
    <lineage>
        <taxon>Bacteria</taxon>
        <taxon>Pseudomonadati</taxon>
        <taxon>Pseudomonadota</taxon>
        <taxon>Alphaproteobacteria</taxon>
        <taxon>Kordiimonadales</taxon>
        <taxon>Kordiimonadaceae</taxon>
        <taxon>Kordiimonas</taxon>
    </lineage>
</organism>
<evidence type="ECO:0000313" key="3">
    <source>
        <dbReference type="Proteomes" id="UP001595776"/>
    </source>
</evidence>
<dbReference type="SUPFAM" id="SSF81901">
    <property type="entry name" value="HCP-like"/>
    <property type="match status" value="1"/>
</dbReference>
<keyword evidence="3" id="KW-1185">Reference proteome</keyword>
<feature type="signal peptide" evidence="1">
    <location>
        <begin position="1"/>
        <end position="24"/>
    </location>
</feature>
<dbReference type="RefSeq" id="WP_068143976.1">
    <property type="nucleotide sequence ID" value="NZ_JBHSCR010000014.1"/>
</dbReference>
<dbReference type="PROSITE" id="PS51257">
    <property type="entry name" value="PROKAR_LIPOPROTEIN"/>
    <property type="match status" value="1"/>
</dbReference>
<proteinExistence type="predicted"/>
<dbReference type="SMART" id="SM00671">
    <property type="entry name" value="SEL1"/>
    <property type="match status" value="1"/>
</dbReference>
<dbReference type="InterPro" id="IPR011990">
    <property type="entry name" value="TPR-like_helical_dom_sf"/>
</dbReference>
<reference evidence="3" key="1">
    <citation type="journal article" date="2019" name="Int. J. Syst. Evol. Microbiol.">
        <title>The Global Catalogue of Microorganisms (GCM) 10K type strain sequencing project: providing services to taxonomists for standard genome sequencing and annotation.</title>
        <authorList>
            <consortium name="The Broad Institute Genomics Platform"/>
            <consortium name="The Broad Institute Genome Sequencing Center for Infectious Disease"/>
            <person name="Wu L."/>
            <person name="Ma J."/>
        </authorList>
    </citation>
    <scope>NUCLEOTIDE SEQUENCE [LARGE SCALE GENOMIC DNA]</scope>
    <source>
        <strain evidence="3">CGMCC 1.15304</strain>
    </source>
</reference>
<dbReference type="Proteomes" id="UP001595776">
    <property type="component" value="Unassembled WGS sequence"/>
</dbReference>
<feature type="chain" id="PRO_5046398951" evidence="1">
    <location>
        <begin position="25"/>
        <end position="156"/>
    </location>
</feature>
<comment type="caution">
    <text evidence="2">The sequence shown here is derived from an EMBL/GenBank/DDBJ whole genome shotgun (WGS) entry which is preliminary data.</text>
</comment>
<evidence type="ECO:0000313" key="2">
    <source>
        <dbReference type="EMBL" id="MFC4349130.1"/>
    </source>
</evidence>
<dbReference type="InterPro" id="IPR006597">
    <property type="entry name" value="Sel1-like"/>
</dbReference>
<gene>
    <name evidence="2" type="ORF">ACFO5Q_14845</name>
</gene>
<dbReference type="Gene3D" id="1.25.40.10">
    <property type="entry name" value="Tetratricopeptide repeat domain"/>
    <property type="match status" value="1"/>
</dbReference>
<dbReference type="PANTHER" id="PTHR11102:SF160">
    <property type="entry name" value="ERAD-ASSOCIATED E3 UBIQUITIN-PROTEIN LIGASE COMPONENT HRD3"/>
    <property type="match status" value="1"/>
</dbReference>
<protein>
    <submittedName>
        <fullName evidence="2">Tetratricopeptide repeat protein</fullName>
    </submittedName>
</protein>